<feature type="transmembrane region" description="Helical" evidence="8">
    <location>
        <begin position="308"/>
        <end position="331"/>
    </location>
</feature>
<feature type="transmembrane region" description="Helical" evidence="8">
    <location>
        <begin position="23"/>
        <end position="41"/>
    </location>
</feature>
<dbReference type="PANTHER" id="PTHR40074">
    <property type="entry name" value="O-ACETYLTRANSFERASE WECH"/>
    <property type="match status" value="1"/>
</dbReference>
<evidence type="ECO:0000256" key="8">
    <source>
        <dbReference type="SAM" id="Phobius"/>
    </source>
</evidence>
<evidence type="ECO:0000256" key="6">
    <source>
        <dbReference type="ARBA" id="ARBA00023136"/>
    </source>
</evidence>
<dbReference type="InterPro" id="IPR002656">
    <property type="entry name" value="Acyl_transf_3_dom"/>
</dbReference>
<feature type="transmembrane region" description="Helical" evidence="8">
    <location>
        <begin position="162"/>
        <end position="180"/>
    </location>
</feature>
<keyword evidence="4 8" id="KW-0812">Transmembrane</keyword>
<accession>A0ABZ0VAB6</accession>
<comment type="similarity">
    <text evidence="2">Belongs to the acyltransferase 3 family.</text>
</comment>
<protein>
    <submittedName>
        <fullName evidence="10">Acyltransferase</fullName>
        <ecNumber evidence="10">2.3.1.-</ecNumber>
    </submittedName>
</protein>
<evidence type="ECO:0000256" key="1">
    <source>
        <dbReference type="ARBA" id="ARBA00004651"/>
    </source>
</evidence>
<gene>
    <name evidence="10" type="ORF">T9R20_14165</name>
</gene>
<keyword evidence="6 8" id="KW-0472">Membrane</keyword>
<evidence type="ECO:0000313" key="10">
    <source>
        <dbReference type="EMBL" id="WQB69828.1"/>
    </source>
</evidence>
<organism evidence="10 11">
    <name type="scientific">Microbacterium invictum</name>
    <dbReference type="NCBI Taxonomy" id="515415"/>
    <lineage>
        <taxon>Bacteria</taxon>
        <taxon>Bacillati</taxon>
        <taxon>Actinomycetota</taxon>
        <taxon>Actinomycetes</taxon>
        <taxon>Micrococcales</taxon>
        <taxon>Microbacteriaceae</taxon>
        <taxon>Microbacterium</taxon>
    </lineage>
</organism>
<feature type="transmembrane region" description="Helical" evidence="8">
    <location>
        <begin position="217"/>
        <end position="236"/>
    </location>
</feature>
<dbReference type="EC" id="2.3.1.-" evidence="10"/>
<feature type="compositionally biased region" description="Polar residues" evidence="7">
    <location>
        <begin position="353"/>
        <end position="369"/>
    </location>
</feature>
<evidence type="ECO:0000256" key="4">
    <source>
        <dbReference type="ARBA" id="ARBA00022692"/>
    </source>
</evidence>
<feature type="transmembrane region" description="Helical" evidence="8">
    <location>
        <begin position="186"/>
        <end position="205"/>
    </location>
</feature>
<name>A0ABZ0VAB6_9MICO</name>
<evidence type="ECO:0000256" key="5">
    <source>
        <dbReference type="ARBA" id="ARBA00022989"/>
    </source>
</evidence>
<dbReference type="PANTHER" id="PTHR40074:SF2">
    <property type="entry name" value="O-ACETYLTRANSFERASE WECH"/>
    <property type="match status" value="1"/>
</dbReference>
<dbReference type="Pfam" id="PF01757">
    <property type="entry name" value="Acyl_transf_3"/>
    <property type="match status" value="1"/>
</dbReference>
<dbReference type="GO" id="GO:0016746">
    <property type="term" value="F:acyltransferase activity"/>
    <property type="evidence" value="ECO:0007669"/>
    <property type="project" value="UniProtKB-KW"/>
</dbReference>
<feature type="transmembrane region" description="Helical" evidence="8">
    <location>
        <begin position="281"/>
        <end position="302"/>
    </location>
</feature>
<dbReference type="Proteomes" id="UP001324533">
    <property type="component" value="Chromosome"/>
</dbReference>
<feature type="transmembrane region" description="Helical" evidence="8">
    <location>
        <begin position="134"/>
        <end position="155"/>
    </location>
</feature>
<feature type="transmembrane region" description="Helical" evidence="8">
    <location>
        <begin position="93"/>
        <end position="114"/>
    </location>
</feature>
<keyword evidence="3" id="KW-1003">Cell membrane</keyword>
<evidence type="ECO:0000313" key="11">
    <source>
        <dbReference type="Proteomes" id="UP001324533"/>
    </source>
</evidence>
<keyword evidence="11" id="KW-1185">Reference proteome</keyword>
<feature type="region of interest" description="Disordered" evidence="7">
    <location>
        <begin position="349"/>
        <end position="375"/>
    </location>
</feature>
<evidence type="ECO:0000256" key="3">
    <source>
        <dbReference type="ARBA" id="ARBA00022475"/>
    </source>
</evidence>
<evidence type="ECO:0000259" key="9">
    <source>
        <dbReference type="Pfam" id="PF01757"/>
    </source>
</evidence>
<dbReference type="EMBL" id="CP139779">
    <property type="protein sequence ID" value="WQB69828.1"/>
    <property type="molecule type" value="Genomic_DNA"/>
</dbReference>
<comment type="subcellular location">
    <subcellularLocation>
        <location evidence="1">Cell membrane</location>
        <topology evidence="1">Multi-pass membrane protein</topology>
    </subcellularLocation>
</comment>
<feature type="transmembrane region" description="Helical" evidence="8">
    <location>
        <begin position="53"/>
        <end position="72"/>
    </location>
</feature>
<evidence type="ECO:0000256" key="7">
    <source>
        <dbReference type="SAM" id="MobiDB-lite"/>
    </source>
</evidence>
<evidence type="ECO:0000256" key="2">
    <source>
        <dbReference type="ARBA" id="ARBA00007400"/>
    </source>
</evidence>
<reference evidence="10 11" key="1">
    <citation type="submission" date="2023-06" db="EMBL/GenBank/DDBJ databases">
        <title>Rock-solubilizing bacteria, Microbacterium invictum, promotes re-establishment of vegetation in rocky wasteland by accelerating rock bio-weathering and reshaping soil bacterial community.</title>
        <authorList>
            <person name="Liu C."/>
        </authorList>
    </citation>
    <scope>NUCLEOTIDE SEQUENCE [LARGE SCALE GENOMIC DNA]</scope>
    <source>
        <strain evidence="10 11">X-18</strain>
    </source>
</reference>
<feature type="transmembrane region" description="Helical" evidence="8">
    <location>
        <begin position="242"/>
        <end position="261"/>
    </location>
</feature>
<keyword evidence="10" id="KW-0012">Acyltransferase</keyword>
<sequence length="375" mass="40499">MTAVASASSRAGLRSHRLGWADVARGVAIIAVVYFHATLFLEVVGVDRTLGRAKALLELVPLPAFFLIAGLFSSRLVKEGSFRELTKKRVVPLLYVYVLWSLFRFAMFALFPSLPSRATDIAAGDPLSLLLLPVLPASLYWFLYALALSTLLTWILRRAPRWLLGAAAAAASMLFTSGVVNTGTIAWNRIGTLFVFFVVGVLFRSEIIRLMTRARHWHAGVAVGIYLAIALALALARPLLTIPGTVFLGQVAGVAALLLVAKSVQDLRAARTLVRCGRASLAIYLSHILVIPPLAWLIGLFSPSWPTVVNILIAVAVTAVAVAVGLGLAAVAPRIPWLFSPPWTTARRRSRSVPITSPTQPAPTSSRRAASNMRR</sequence>
<keyword evidence="10" id="KW-0808">Transferase</keyword>
<keyword evidence="5 8" id="KW-1133">Transmembrane helix</keyword>
<proteinExistence type="inferred from homology"/>
<feature type="domain" description="Acyltransferase 3" evidence="9">
    <location>
        <begin position="19"/>
        <end position="326"/>
    </location>
</feature>